<dbReference type="Proteomes" id="UP000515292">
    <property type="component" value="Chromosome"/>
</dbReference>
<dbReference type="KEGG" id="sand:H3309_15370"/>
<reference evidence="2 3" key="1">
    <citation type="submission" date="2020-07" db="EMBL/GenBank/DDBJ databases">
        <title>Complete genome sequence for Sandaracinobacter sp. M6.</title>
        <authorList>
            <person name="Tang Y."/>
            <person name="Liu Q."/>
            <person name="Guo Z."/>
            <person name="Lei P."/>
            <person name="Huang B."/>
        </authorList>
    </citation>
    <scope>NUCLEOTIDE SEQUENCE [LARGE SCALE GENOMIC DNA]</scope>
    <source>
        <strain evidence="2 3">M6</strain>
    </source>
</reference>
<dbReference type="NCBIfam" id="TIGR02595">
    <property type="entry name" value="PEP_CTERM"/>
    <property type="match status" value="1"/>
</dbReference>
<sequence length="274" mass="29608">MAVSINDFAVSRYDVLNAGTGADVRTAGVDVGSTYTFNSPGRQPAAIAANQRIIDTLDDRIGSSVYEYDGKLYGVHTITPVGQDETRVRYYVIDQATNAVLDEGEIGEAGYDYYQGSLAVNRLGQVVIGYNRSGLNPTDGRITLLARVFHTQADGTLVQKGSEHVLKVSLTDDYHNGSIFGQPAAGRQRWQDYSSVSLDPLDPHGFWVQGGFAREYNLPQFGHPNGTGGSRWGTYIAGLSVGGVPEPQTWAMFILGFGLIGASVRRRRPAVVVS</sequence>
<dbReference type="NCBIfam" id="NF035944">
    <property type="entry name" value="PEPxxWA-CTERM"/>
    <property type="match status" value="1"/>
</dbReference>
<dbReference type="EMBL" id="CP059851">
    <property type="protein sequence ID" value="QMW24731.1"/>
    <property type="molecule type" value="Genomic_DNA"/>
</dbReference>
<dbReference type="AlphaFoldDB" id="A0A7G5IMY9"/>
<evidence type="ECO:0000313" key="2">
    <source>
        <dbReference type="EMBL" id="QMW24731.1"/>
    </source>
</evidence>
<accession>A0A7G5IMY9</accession>
<gene>
    <name evidence="2" type="ORF">H3309_15370</name>
</gene>
<organism evidence="2 3">
    <name type="scientific">Sandaracinobacteroides saxicola</name>
    <dbReference type="NCBI Taxonomy" id="2759707"/>
    <lineage>
        <taxon>Bacteria</taxon>
        <taxon>Pseudomonadati</taxon>
        <taxon>Pseudomonadota</taxon>
        <taxon>Alphaproteobacteria</taxon>
        <taxon>Sphingomonadales</taxon>
        <taxon>Sphingosinicellaceae</taxon>
        <taxon>Sandaracinobacteroides</taxon>
    </lineage>
</organism>
<evidence type="ECO:0000313" key="3">
    <source>
        <dbReference type="Proteomes" id="UP000515292"/>
    </source>
</evidence>
<dbReference type="Pfam" id="PF07589">
    <property type="entry name" value="PEP-CTERM"/>
    <property type="match status" value="1"/>
</dbReference>
<proteinExistence type="predicted"/>
<protein>
    <submittedName>
        <fullName evidence="2">PEPxxWA-CTERM sorting domain-containing protein</fullName>
    </submittedName>
</protein>
<keyword evidence="3" id="KW-1185">Reference proteome</keyword>
<evidence type="ECO:0000259" key="1">
    <source>
        <dbReference type="Pfam" id="PF07589"/>
    </source>
</evidence>
<feature type="domain" description="Ice-binding protein C-terminal" evidence="1">
    <location>
        <begin position="244"/>
        <end position="267"/>
    </location>
</feature>
<dbReference type="InterPro" id="IPR013424">
    <property type="entry name" value="Ice-binding_C"/>
</dbReference>
<name>A0A7G5IMY9_9SPHN</name>